<evidence type="ECO:0000313" key="2">
    <source>
        <dbReference type="Proteomes" id="UP000789901"/>
    </source>
</evidence>
<name>A0ABN7XFN7_GIGMA</name>
<evidence type="ECO:0000313" key="1">
    <source>
        <dbReference type="EMBL" id="CAG8853241.1"/>
    </source>
</evidence>
<accession>A0ABN7XFN7</accession>
<feature type="non-terminal residue" evidence="1">
    <location>
        <position position="1"/>
    </location>
</feature>
<comment type="caution">
    <text evidence="1">The sequence shown here is derived from an EMBL/GenBank/DDBJ whole genome shotgun (WGS) entry which is preliminary data.</text>
</comment>
<reference evidence="1 2" key="1">
    <citation type="submission" date="2021-06" db="EMBL/GenBank/DDBJ databases">
        <authorList>
            <person name="Kallberg Y."/>
            <person name="Tangrot J."/>
            <person name="Rosling A."/>
        </authorList>
    </citation>
    <scope>NUCLEOTIDE SEQUENCE [LARGE SCALE GENOMIC DNA]</scope>
    <source>
        <strain evidence="1 2">120-4 pot B 10/14</strain>
    </source>
</reference>
<proteinExistence type="predicted"/>
<sequence>AFLALHIINYNRIKTNQVLFDSIDGLEIVRQRQKFLNAAFISKLFSCVVSNSKPNKKIQSVLPFPWWMFGNDMMSLTFAD</sequence>
<gene>
    <name evidence="1" type="ORF">GMARGA_LOCUS42062</name>
</gene>
<organism evidence="1 2">
    <name type="scientific">Gigaspora margarita</name>
    <dbReference type="NCBI Taxonomy" id="4874"/>
    <lineage>
        <taxon>Eukaryota</taxon>
        <taxon>Fungi</taxon>
        <taxon>Fungi incertae sedis</taxon>
        <taxon>Mucoromycota</taxon>
        <taxon>Glomeromycotina</taxon>
        <taxon>Glomeromycetes</taxon>
        <taxon>Diversisporales</taxon>
        <taxon>Gigasporaceae</taxon>
        <taxon>Gigaspora</taxon>
    </lineage>
</organism>
<dbReference type="EMBL" id="CAJVQB010121697">
    <property type="protein sequence ID" value="CAG8853241.1"/>
    <property type="molecule type" value="Genomic_DNA"/>
</dbReference>
<keyword evidence="2" id="KW-1185">Reference proteome</keyword>
<dbReference type="Proteomes" id="UP000789901">
    <property type="component" value="Unassembled WGS sequence"/>
</dbReference>
<feature type="non-terminal residue" evidence="1">
    <location>
        <position position="80"/>
    </location>
</feature>
<protein>
    <submittedName>
        <fullName evidence="1">12231_t:CDS:1</fullName>
    </submittedName>
</protein>